<comment type="caution">
    <text evidence="1">The sequence shown here is derived from an EMBL/GenBank/DDBJ whole genome shotgun (WGS) entry which is preliminary data.</text>
</comment>
<accession>A0A822YQG5</accession>
<protein>
    <submittedName>
        <fullName evidence="1">Uncharacterized protein</fullName>
    </submittedName>
</protein>
<sequence length="61" mass="7380">MREHYTSSDYFSFLFFFLPPHKTCLETVKLVMHGNMSRLCNIHIYISMHVFFIIACDNRIY</sequence>
<reference evidence="1 2" key="1">
    <citation type="journal article" date="2020" name="Mol. Biol. Evol.">
        <title>Distinct Expression and Methylation Patterns for Genes with Different Fates following a Single Whole-Genome Duplication in Flowering Plants.</title>
        <authorList>
            <person name="Shi T."/>
            <person name="Rahmani R.S."/>
            <person name="Gugger P.F."/>
            <person name="Wang M."/>
            <person name="Li H."/>
            <person name="Zhang Y."/>
            <person name="Li Z."/>
            <person name="Wang Q."/>
            <person name="Van de Peer Y."/>
            <person name="Marchal K."/>
            <person name="Chen J."/>
        </authorList>
    </citation>
    <scope>NUCLEOTIDE SEQUENCE [LARGE SCALE GENOMIC DNA]</scope>
    <source>
        <tissue evidence="1">Leaf</tissue>
    </source>
</reference>
<proteinExistence type="predicted"/>
<dbReference type="AlphaFoldDB" id="A0A822YQG5"/>
<dbReference type="EMBL" id="DUZY01000003">
    <property type="protein sequence ID" value="DAD31468.1"/>
    <property type="molecule type" value="Genomic_DNA"/>
</dbReference>
<keyword evidence="2" id="KW-1185">Reference proteome</keyword>
<organism evidence="1 2">
    <name type="scientific">Nelumbo nucifera</name>
    <name type="common">Sacred lotus</name>
    <dbReference type="NCBI Taxonomy" id="4432"/>
    <lineage>
        <taxon>Eukaryota</taxon>
        <taxon>Viridiplantae</taxon>
        <taxon>Streptophyta</taxon>
        <taxon>Embryophyta</taxon>
        <taxon>Tracheophyta</taxon>
        <taxon>Spermatophyta</taxon>
        <taxon>Magnoliopsida</taxon>
        <taxon>Proteales</taxon>
        <taxon>Nelumbonaceae</taxon>
        <taxon>Nelumbo</taxon>
    </lineage>
</organism>
<gene>
    <name evidence="1" type="ORF">HUJ06_010319</name>
</gene>
<evidence type="ECO:0000313" key="1">
    <source>
        <dbReference type="EMBL" id="DAD31468.1"/>
    </source>
</evidence>
<name>A0A822YQG5_NELNU</name>
<evidence type="ECO:0000313" key="2">
    <source>
        <dbReference type="Proteomes" id="UP000607653"/>
    </source>
</evidence>
<dbReference type="Proteomes" id="UP000607653">
    <property type="component" value="Unassembled WGS sequence"/>
</dbReference>